<accession>A0A7S4HMX2</accession>
<gene>
    <name evidence="1" type="ORF">VSP0166_LOCUS2483</name>
</gene>
<evidence type="ECO:0000313" key="1">
    <source>
        <dbReference type="EMBL" id="CAE2204055.1"/>
    </source>
</evidence>
<sequence>MEVPQEYLGGAAECLLHSIFFHRLLVSPSYVEDHMIQTLSYPYVRVKRIPRSSVRGENMNNAAIAIDKTHDEIRKAITSVPKRIANRTVEFKVSFLKDKGSWIFSSAEEWEIWYLQFIVVPFSTQSMDDVVETLSNKQREIINFSQSNSEAQHVQFKKGYSFKIEHNIM</sequence>
<organism evidence="1">
    <name type="scientific">Vannella robusta</name>
    <dbReference type="NCBI Taxonomy" id="1487602"/>
    <lineage>
        <taxon>Eukaryota</taxon>
        <taxon>Amoebozoa</taxon>
        <taxon>Discosea</taxon>
        <taxon>Flabellinia</taxon>
        <taxon>Vannellidae</taxon>
        <taxon>Vannella</taxon>
    </lineage>
</organism>
<proteinExistence type="predicted"/>
<dbReference type="GO" id="GO:0006914">
    <property type="term" value="P:autophagy"/>
    <property type="evidence" value="ECO:0007669"/>
    <property type="project" value="InterPro"/>
</dbReference>
<dbReference type="EMBL" id="HBKP01003433">
    <property type="protein sequence ID" value="CAE2204055.1"/>
    <property type="molecule type" value="Transcribed_RNA"/>
</dbReference>
<reference evidence="1" key="1">
    <citation type="submission" date="2021-01" db="EMBL/GenBank/DDBJ databases">
        <authorList>
            <person name="Corre E."/>
            <person name="Pelletier E."/>
            <person name="Niang G."/>
            <person name="Scheremetjew M."/>
            <person name="Finn R."/>
            <person name="Kale V."/>
            <person name="Holt S."/>
            <person name="Cochrane G."/>
            <person name="Meng A."/>
            <person name="Brown T."/>
            <person name="Cohen L."/>
        </authorList>
    </citation>
    <scope>NUCLEOTIDE SEQUENCE</scope>
    <source>
        <strain evidence="1">DIVA3 518/3/11/1/6</strain>
    </source>
</reference>
<dbReference type="Pfam" id="PF07855">
    <property type="entry name" value="ATG101"/>
    <property type="match status" value="1"/>
</dbReference>
<protein>
    <recommendedName>
        <fullName evidence="2">Autophagy-related protein 101</fullName>
    </recommendedName>
</protein>
<dbReference type="InterPro" id="IPR012445">
    <property type="entry name" value="ATG101"/>
</dbReference>
<dbReference type="AlphaFoldDB" id="A0A7S4HMX2"/>
<evidence type="ECO:0008006" key="2">
    <source>
        <dbReference type="Google" id="ProtNLM"/>
    </source>
</evidence>
<name>A0A7S4HMX2_9EUKA</name>